<evidence type="ECO:0000313" key="3">
    <source>
        <dbReference type="Proteomes" id="UP000253850"/>
    </source>
</evidence>
<proteinExistence type="predicted"/>
<reference evidence="1 3" key="2">
    <citation type="submission" date="2018-07" db="EMBL/GenBank/DDBJ databases">
        <title>Complete genome of the Arcobacter bivalviorum type strain LMG 26154.</title>
        <authorList>
            <person name="Miller W.G."/>
            <person name="Yee E."/>
            <person name="Bono J.L."/>
        </authorList>
    </citation>
    <scope>NUCLEOTIDE SEQUENCE [LARGE SCALE GENOMIC DNA]</scope>
    <source>
        <strain evidence="1 3">LMG 26154</strain>
    </source>
</reference>
<dbReference type="EMBL" id="CP031217">
    <property type="protein sequence ID" value="AXH11962.1"/>
    <property type="molecule type" value="Genomic_DNA"/>
</dbReference>
<accession>A0AAX2AB01</accession>
<evidence type="ECO:0000313" key="4">
    <source>
        <dbReference type="Proteomes" id="UP000289193"/>
    </source>
</evidence>
<dbReference type="KEGG" id="hbv:ABIV_0955"/>
<dbReference type="AlphaFoldDB" id="A0AAX2AB01"/>
<name>A0AAX2AB01_9BACT</name>
<protein>
    <submittedName>
        <fullName evidence="2">Uncharacterized protein</fullName>
    </submittedName>
</protein>
<sequence>MNGNIEVTYKIVNKNDLNLTLSLEELFTNEKVVKLIKSEFAKGHRNIDIKADLPLTDKFKLETIKEHHNFTVSKNDFADILALAEDDATTKKLLKKDCFIELVDIKTIE</sequence>
<dbReference type="EMBL" id="PDKM01000001">
    <property type="protein sequence ID" value="RXK11079.1"/>
    <property type="molecule type" value="Genomic_DNA"/>
</dbReference>
<dbReference type="Proteomes" id="UP000289193">
    <property type="component" value="Unassembled WGS sequence"/>
</dbReference>
<reference evidence="2 4" key="1">
    <citation type="submission" date="2017-10" db="EMBL/GenBank/DDBJ databases">
        <title>Genomics of the genus Arcobacter.</title>
        <authorList>
            <person name="Perez-Cataluna A."/>
            <person name="Figueras M.J."/>
        </authorList>
    </citation>
    <scope>NUCLEOTIDE SEQUENCE [LARGE SCALE GENOMIC DNA]</scope>
    <source>
        <strain evidence="2 4">CECT 7835</strain>
    </source>
</reference>
<gene>
    <name evidence="1" type="ORF">ABIV_0955</name>
    <name evidence="2" type="ORF">CRV05_01550</name>
</gene>
<organism evidence="2 4">
    <name type="scientific">Halarcobacter bivalviorum</name>
    <dbReference type="NCBI Taxonomy" id="663364"/>
    <lineage>
        <taxon>Bacteria</taxon>
        <taxon>Pseudomonadati</taxon>
        <taxon>Campylobacterota</taxon>
        <taxon>Epsilonproteobacteria</taxon>
        <taxon>Campylobacterales</taxon>
        <taxon>Arcobacteraceae</taxon>
        <taxon>Halarcobacter</taxon>
    </lineage>
</organism>
<evidence type="ECO:0000313" key="1">
    <source>
        <dbReference type="EMBL" id="AXH11962.1"/>
    </source>
</evidence>
<evidence type="ECO:0000313" key="2">
    <source>
        <dbReference type="EMBL" id="RXK11079.1"/>
    </source>
</evidence>
<dbReference type="Proteomes" id="UP000253850">
    <property type="component" value="Chromosome"/>
</dbReference>
<dbReference type="RefSeq" id="WP_114838815.1">
    <property type="nucleotide sequence ID" value="NZ_CP031217.1"/>
</dbReference>
<keyword evidence="4" id="KW-1185">Reference proteome</keyword>